<dbReference type="Gene3D" id="3.30.60.30">
    <property type="match status" value="2"/>
</dbReference>
<protein>
    <recommendedName>
        <fullName evidence="4">Kazal-like domain-containing protein</fullName>
    </recommendedName>
</protein>
<evidence type="ECO:0000256" key="3">
    <source>
        <dbReference type="ARBA" id="ARBA00023157"/>
    </source>
</evidence>
<evidence type="ECO:0000256" key="1">
    <source>
        <dbReference type="ARBA" id="ARBA00022690"/>
    </source>
</evidence>
<feature type="domain" description="Kazal-like" evidence="4">
    <location>
        <begin position="66"/>
        <end position="113"/>
    </location>
</feature>
<sequence>PTPPLQLTLVNCSRYIKGLKIACPRDWRPICGTDQKTYSNECTLCVKDQYQEFQPRKLHEGECIQCTRYSEACPRDYKPHCGSDGNVYSNGCTFCNAFVRSQGAIRLKNYGLC</sequence>
<dbReference type="InterPro" id="IPR036058">
    <property type="entry name" value="Kazal_dom_sf"/>
</dbReference>
<dbReference type="PROSITE" id="PS00282">
    <property type="entry name" value="KAZAL_1"/>
    <property type="match status" value="2"/>
</dbReference>
<dbReference type="Proteomes" id="UP000694416">
    <property type="component" value="Unplaced"/>
</dbReference>
<proteinExistence type="predicted"/>
<name>A0A8C9HJI2_9PRIM</name>
<dbReference type="Pfam" id="PF00050">
    <property type="entry name" value="Kazal_1"/>
    <property type="match status" value="2"/>
</dbReference>
<dbReference type="PRINTS" id="PR00290">
    <property type="entry name" value="KAZALINHBTR"/>
</dbReference>
<dbReference type="SMART" id="SM00280">
    <property type="entry name" value="KAZAL"/>
    <property type="match status" value="2"/>
</dbReference>
<evidence type="ECO:0000313" key="5">
    <source>
        <dbReference type="Ensembl" id="ENSPTEP00000021648.1"/>
    </source>
</evidence>
<dbReference type="GO" id="GO:0004867">
    <property type="term" value="F:serine-type endopeptidase inhibitor activity"/>
    <property type="evidence" value="ECO:0007669"/>
    <property type="project" value="UniProtKB-KW"/>
</dbReference>
<dbReference type="PANTHER" id="PTHR21312">
    <property type="entry name" value="SERINE PROTEASE INHIBITOR"/>
    <property type="match status" value="1"/>
</dbReference>
<dbReference type="PROSITE" id="PS51465">
    <property type="entry name" value="KAZAL_2"/>
    <property type="match status" value="2"/>
</dbReference>
<dbReference type="InterPro" id="IPR001239">
    <property type="entry name" value="Prot_inh_Kazal-m"/>
</dbReference>
<evidence type="ECO:0000256" key="2">
    <source>
        <dbReference type="ARBA" id="ARBA00022900"/>
    </source>
</evidence>
<reference evidence="5" key="1">
    <citation type="submission" date="2025-08" db="UniProtKB">
        <authorList>
            <consortium name="Ensembl"/>
        </authorList>
    </citation>
    <scope>IDENTIFICATION</scope>
</reference>
<dbReference type="AlphaFoldDB" id="A0A8C9HJI2"/>
<organism evidence="5 6">
    <name type="scientific">Piliocolobus tephrosceles</name>
    <name type="common">Ugandan red Colobus</name>
    <dbReference type="NCBI Taxonomy" id="591936"/>
    <lineage>
        <taxon>Eukaryota</taxon>
        <taxon>Metazoa</taxon>
        <taxon>Chordata</taxon>
        <taxon>Craniata</taxon>
        <taxon>Vertebrata</taxon>
        <taxon>Euteleostomi</taxon>
        <taxon>Mammalia</taxon>
        <taxon>Eutheria</taxon>
        <taxon>Euarchontoglires</taxon>
        <taxon>Primates</taxon>
        <taxon>Haplorrhini</taxon>
        <taxon>Catarrhini</taxon>
        <taxon>Cercopithecidae</taxon>
        <taxon>Colobinae</taxon>
        <taxon>Piliocolobus</taxon>
    </lineage>
</organism>
<keyword evidence="3" id="KW-1015">Disulfide bond</keyword>
<feature type="domain" description="Kazal-like" evidence="4">
    <location>
        <begin position="6"/>
        <end position="65"/>
    </location>
</feature>
<evidence type="ECO:0000313" key="6">
    <source>
        <dbReference type="Proteomes" id="UP000694416"/>
    </source>
</evidence>
<reference evidence="5" key="2">
    <citation type="submission" date="2025-09" db="UniProtKB">
        <authorList>
            <consortium name="Ensembl"/>
        </authorList>
    </citation>
    <scope>IDENTIFICATION</scope>
</reference>
<keyword evidence="1" id="KW-0646">Protease inhibitor</keyword>
<dbReference type="PANTHER" id="PTHR21312:SF34">
    <property type="entry name" value="KAZAL-LIKE DOMAIN-CONTAINING PROTEIN"/>
    <property type="match status" value="1"/>
</dbReference>
<keyword evidence="2" id="KW-0722">Serine protease inhibitor</keyword>
<dbReference type="InterPro" id="IPR002350">
    <property type="entry name" value="Kazal_dom"/>
</dbReference>
<evidence type="ECO:0000259" key="4">
    <source>
        <dbReference type="PROSITE" id="PS51465"/>
    </source>
</evidence>
<dbReference type="SUPFAM" id="SSF100895">
    <property type="entry name" value="Kazal-type serine protease inhibitors"/>
    <property type="match status" value="2"/>
</dbReference>
<accession>A0A8C9HJI2</accession>
<dbReference type="Ensembl" id="ENSPTET00000031191.1">
    <property type="protein sequence ID" value="ENSPTEP00000021648.1"/>
    <property type="gene ID" value="ENSPTEG00000022654.1"/>
</dbReference>
<keyword evidence="6" id="KW-1185">Reference proteome</keyword>